<keyword evidence="4" id="KW-0249">Electron transport</keyword>
<evidence type="ECO:0000256" key="4">
    <source>
        <dbReference type="ARBA" id="ARBA00022982"/>
    </source>
</evidence>
<evidence type="ECO:0000256" key="3">
    <source>
        <dbReference type="ARBA" id="ARBA00022723"/>
    </source>
</evidence>
<organism evidence="8 9">
    <name type="scientific">Rhodococcus koreensis</name>
    <dbReference type="NCBI Taxonomy" id="99653"/>
    <lineage>
        <taxon>Bacteria</taxon>
        <taxon>Bacillati</taxon>
        <taxon>Actinomycetota</taxon>
        <taxon>Actinomycetes</taxon>
        <taxon>Mycobacteriales</taxon>
        <taxon>Nocardiaceae</taxon>
        <taxon>Rhodococcus</taxon>
    </lineage>
</organism>
<dbReference type="Gene3D" id="3.30.70.20">
    <property type="match status" value="1"/>
</dbReference>
<dbReference type="PANTHER" id="PTHR36923:SF3">
    <property type="entry name" value="FERREDOXIN"/>
    <property type="match status" value="1"/>
</dbReference>
<sequence>MIRVSVDNTKCIAAGLCVGREPGIFDQNDDDGLVFVLRENVLPGEQEGVIESERICPSGAIVVHTD</sequence>
<evidence type="ECO:0000256" key="1">
    <source>
        <dbReference type="ARBA" id="ARBA00001927"/>
    </source>
</evidence>
<gene>
    <name evidence="8" type="ORF">SAMN04490239_7761</name>
</gene>
<keyword evidence="5" id="KW-0408">Iron</keyword>
<reference evidence="9" key="1">
    <citation type="submission" date="2016-10" db="EMBL/GenBank/DDBJ databases">
        <authorList>
            <person name="Varghese N."/>
            <person name="Submissions S."/>
        </authorList>
    </citation>
    <scope>NUCLEOTIDE SEQUENCE [LARGE SCALE GENOMIC DNA]</scope>
    <source>
        <strain evidence="9">DSM 44498</strain>
    </source>
</reference>
<protein>
    <submittedName>
        <fullName evidence="8">Ferredoxin</fullName>
    </submittedName>
</protein>
<evidence type="ECO:0000256" key="5">
    <source>
        <dbReference type="ARBA" id="ARBA00023004"/>
    </source>
</evidence>
<comment type="cofactor">
    <cofactor evidence="1">
        <name>[3Fe-4S] cluster</name>
        <dbReference type="ChEBI" id="CHEBI:21137"/>
    </cofactor>
</comment>
<dbReference type="GO" id="GO:0046872">
    <property type="term" value="F:metal ion binding"/>
    <property type="evidence" value="ECO:0007669"/>
    <property type="project" value="UniProtKB-KW"/>
</dbReference>
<evidence type="ECO:0000256" key="6">
    <source>
        <dbReference type="ARBA" id="ARBA00023014"/>
    </source>
</evidence>
<dbReference type="Proteomes" id="UP000183561">
    <property type="component" value="Unassembled WGS sequence"/>
</dbReference>
<evidence type="ECO:0000256" key="2">
    <source>
        <dbReference type="ARBA" id="ARBA00022448"/>
    </source>
</evidence>
<evidence type="ECO:0000313" key="9">
    <source>
        <dbReference type="Proteomes" id="UP000183561"/>
    </source>
</evidence>
<name>A0A1H4ZMJ8_9NOCA</name>
<evidence type="ECO:0000256" key="7">
    <source>
        <dbReference type="ARBA" id="ARBA00023291"/>
    </source>
</evidence>
<keyword evidence="9" id="KW-1185">Reference proteome</keyword>
<dbReference type="Pfam" id="PF13370">
    <property type="entry name" value="Fer4_13"/>
    <property type="match status" value="1"/>
</dbReference>
<dbReference type="EMBL" id="FNSV01000005">
    <property type="protein sequence ID" value="SED31309.1"/>
    <property type="molecule type" value="Genomic_DNA"/>
</dbReference>
<evidence type="ECO:0000313" key="8">
    <source>
        <dbReference type="EMBL" id="SED31309.1"/>
    </source>
</evidence>
<keyword evidence="3" id="KW-0479">Metal-binding</keyword>
<dbReference type="AlphaFoldDB" id="A0A1H4ZMJ8"/>
<dbReference type="RefSeq" id="WP_244163747.1">
    <property type="nucleotide sequence ID" value="NZ_FNSV01000005.1"/>
</dbReference>
<dbReference type="SUPFAM" id="SSF54862">
    <property type="entry name" value="4Fe-4S ferredoxins"/>
    <property type="match status" value="1"/>
</dbReference>
<keyword evidence="7" id="KW-0003">3Fe-4S</keyword>
<accession>A0A1H4ZMJ8</accession>
<dbReference type="PANTHER" id="PTHR36923">
    <property type="entry name" value="FERREDOXIN"/>
    <property type="match status" value="1"/>
</dbReference>
<keyword evidence="2" id="KW-0813">Transport</keyword>
<dbReference type="GO" id="GO:0051538">
    <property type="term" value="F:3 iron, 4 sulfur cluster binding"/>
    <property type="evidence" value="ECO:0007669"/>
    <property type="project" value="UniProtKB-KW"/>
</dbReference>
<proteinExistence type="predicted"/>
<dbReference type="InterPro" id="IPR051269">
    <property type="entry name" value="Fe-S_cluster_ET"/>
</dbReference>
<keyword evidence="6" id="KW-0411">Iron-sulfur</keyword>